<gene>
    <name evidence="3" type="ORF">LV83_03000</name>
</gene>
<dbReference type="SUPFAM" id="SSF116734">
    <property type="entry name" value="DNA methylase specificity domain"/>
    <property type="match status" value="1"/>
</dbReference>
<proteinExistence type="predicted"/>
<dbReference type="AlphaFoldDB" id="A0A327PAL1"/>
<dbReference type="InterPro" id="IPR044946">
    <property type="entry name" value="Restrct_endonuc_typeI_TRD_sf"/>
</dbReference>
<dbReference type="RefSeq" id="WP_111612328.1">
    <property type="nucleotide sequence ID" value="NZ_QLLK01000008.1"/>
</dbReference>
<dbReference type="GO" id="GO:0009307">
    <property type="term" value="P:DNA restriction-modification system"/>
    <property type="evidence" value="ECO:0007669"/>
    <property type="project" value="UniProtKB-KW"/>
</dbReference>
<evidence type="ECO:0000313" key="3">
    <source>
        <dbReference type="EMBL" id="RAI88082.1"/>
    </source>
</evidence>
<dbReference type="Gene3D" id="3.90.220.20">
    <property type="entry name" value="DNA methylase specificity domains"/>
    <property type="match status" value="1"/>
</dbReference>
<reference evidence="3 4" key="1">
    <citation type="submission" date="2018-06" db="EMBL/GenBank/DDBJ databases">
        <title>Genomic Encyclopedia of Archaeal and Bacterial Type Strains, Phase II (KMG-II): from individual species to whole genera.</title>
        <authorList>
            <person name="Goeker M."/>
        </authorList>
    </citation>
    <scope>NUCLEOTIDE SEQUENCE [LARGE SCALE GENOMIC DNA]</scope>
    <source>
        <strain evidence="3 4">DSM 23446</strain>
    </source>
</reference>
<dbReference type="OrthoDB" id="1002506at2"/>
<keyword evidence="2" id="KW-0238">DNA-binding</keyword>
<dbReference type="PANTHER" id="PTHR30408:SF12">
    <property type="entry name" value="TYPE I RESTRICTION ENZYME MJAVIII SPECIFICITY SUBUNIT"/>
    <property type="match status" value="1"/>
</dbReference>
<dbReference type="EMBL" id="QLLK01000008">
    <property type="protein sequence ID" value="RAI88082.1"/>
    <property type="molecule type" value="Genomic_DNA"/>
</dbReference>
<organism evidence="3 4">
    <name type="scientific">Algoriphagus yeomjeoni</name>
    <dbReference type="NCBI Taxonomy" id="291403"/>
    <lineage>
        <taxon>Bacteria</taxon>
        <taxon>Pseudomonadati</taxon>
        <taxon>Bacteroidota</taxon>
        <taxon>Cytophagia</taxon>
        <taxon>Cytophagales</taxon>
        <taxon>Cyclobacteriaceae</taxon>
        <taxon>Algoriphagus</taxon>
    </lineage>
</organism>
<evidence type="ECO:0000313" key="4">
    <source>
        <dbReference type="Proteomes" id="UP000249610"/>
    </source>
</evidence>
<protein>
    <submittedName>
        <fullName evidence="3">Type I restriction modification DNA specificity domain-containing protein</fullName>
    </submittedName>
</protein>
<comment type="caution">
    <text evidence="3">The sequence shown here is derived from an EMBL/GenBank/DDBJ whole genome shotgun (WGS) entry which is preliminary data.</text>
</comment>
<evidence type="ECO:0000256" key="2">
    <source>
        <dbReference type="ARBA" id="ARBA00023125"/>
    </source>
</evidence>
<keyword evidence="1" id="KW-0680">Restriction system</keyword>
<dbReference type="Proteomes" id="UP000249610">
    <property type="component" value="Unassembled WGS sequence"/>
</dbReference>
<dbReference type="InterPro" id="IPR052021">
    <property type="entry name" value="Type-I_RS_S_subunit"/>
</dbReference>
<sequence length="188" mass="21285">MKKALKNIASIKSGVFLKPQAQGDLVYLQAKHFNADGELDSELFPDVQWQDISEKHVLKPGDILFSAKGLKNFAAVYESRNLPAIASTSFLIISIWEKTVDPEYVTLILNSRHSQEYLKGVAKGTSIPSISKKQLEEFEVVMIPRGIQQKLVALSKLKKEENDLVSKIERLKKLSFEQDLNTIIQHYE</sequence>
<dbReference type="PANTHER" id="PTHR30408">
    <property type="entry name" value="TYPE-1 RESTRICTION ENZYME ECOKI SPECIFICITY PROTEIN"/>
    <property type="match status" value="1"/>
</dbReference>
<evidence type="ECO:0000256" key="1">
    <source>
        <dbReference type="ARBA" id="ARBA00022747"/>
    </source>
</evidence>
<name>A0A327PAL1_9BACT</name>
<dbReference type="GO" id="GO:0003677">
    <property type="term" value="F:DNA binding"/>
    <property type="evidence" value="ECO:0007669"/>
    <property type="project" value="UniProtKB-KW"/>
</dbReference>
<accession>A0A327PAL1</accession>
<keyword evidence="4" id="KW-1185">Reference proteome</keyword>